<organism evidence="2 3">
    <name type="scientific">Shouchella clausii</name>
    <name type="common">Alkalihalobacillus clausii</name>
    <dbReference type="NCBI Taxonomy" id="79880"/>
    <lineage>
        <taxon>Bacteria</taxon>
        <taxon>Bacillati</taxon>
        <taxon>Bacillota</taxon>
        <taxon>Bacilli</taxon>
        <taxon>Bacillales</taxon>
        <taxon>Bacillaceae</taxon>
        <taxon>Shouchella</taxon>
    </lineage>
</organism>
<name>A0A268S0A2_SHOCL</name>
<comment type="caution">
    <text evidence="2">The sequence shown here is derived from an EMBL/GenBank/DDBJ whole genome shotgun (WGS) entry which is preliminary data.</text>
</comment>
<feature type="transmembrane region" description="Helical" evidence="1">
    <location>
        <begin position="47"/>
        <end position="64"/>
    </location>
</feature>
<gene>
    <name evidence="2" type="ORF">CHH61_11030</name>
</gene>
<dbReference type="AlphaFoldDB" id="A0A268S0A2"/>
<evidence type="ECO:0000313" key="3">
    <source>
        <dbReference type="Proteomes" id="UP000216133"/>
    </source>
</evidence>
<protein>
    <submittedName>
        <fullName evidence="2">Uncharacterized protein</fullName>
    </submittedName>
</protein>
<accession>A0A268S0A2</accession>
<evidence type="ECO:0000256" key="1">
    <source>
        <dbReference type="SAM" id="Phobius"/>
    </source>
</evidence>
<reference evidence="2 3" key="1">
    <citation type="submission" date="2017-07" db="EMBL/GenBank/DDBJ databases">
        <title>Isolation and whole genome analysis of endospore-forming bacteria from heroin.</title>
        <authorList>
            <person name="Kalinowski J."/>
            <person name="Ahrens B."/>
            <person name="Al-Dilaimi A."/>
            <person name="Winkler A."/>
            <person name="Wibberg D."/>
            <person name="Schleenbecker U."/>
            <person name="Ruckert C."/>
            <person name="Wolfel R."/>
            <person name="Grass G."/>
        </authorList>
    </citation>
    <scope>NUCLEOTIDE SEQUENCE [LARGE SCALE GENOMIC DNA]</scope>
    <source>
        <strain evidence="2 3">7523-2</strain>
    </source>
</reference>
<keyword evidence="1" id="KW-0472">Membrane</keyword>
<dbReference type="EMBL" id="NPBS01000056">
    <property type="protein sequence ID" value="PAF25934.1"/>
    <property type="molecule type" value="Genomic_DNA"/>
</dbReference>
<keyword evidence="1" id="KW-1133">Transmembrane helix</keyword>
<evidence type="ECO:0000313" key="2">
    <source>
        <dbReference type="EMBL" id="PAF25934.1"/>
    </source>
</evidence>
<dbReference type="Proteomes" id="UP000216133">
    <property type="component" value="Unassembled WGS sequence"/>
</dbReference>
<feature type="transmembrane region" description="Helical" evidence="1">
    <location>
        <begin position="7"/>
        <end position="27"/>
    </location>
</feature>
<keyword evidence="1" id="KW-0812">Transmembrane</keyword>
<proteinExistence type="predicted"/>
<sequence>MFEFIAIVGAVQITIALLLWLFGYPSLFATYLAGFRNQEPKKWYDHFFNVFFWIFISLAYYSFLKIAKKMDFLRPNSIMGSV</sequence>
<dbReference type="RefSeq" id="WP_095238000.1">
    <property type="nucleotide sequence ID" value="NZ_CP155469.1"/>
</dbReference>